<reference evidence="1 2" key="1">
    <citation type="submission" date="2017-09" db="EMBL/GenBank/DDBJ databases">
        <title>Biodiversity and function of Thalassospira species in the particle-attached aromatic-hydrocarbon-degrading consortia from the surface seawater of the China South Sea.</title>
        <authorList>
            <person name="Dong C."/>
            <person name="Lai Q."/>
            <person name="Shao Z."/>
        </authorList>
    </citation>
    <scope>NUCLEOTIDE SEQUENCE [LARGE SCALE GENOMIC DNA]</scope>
    <source>
        <strain evidence="1 2">139Z-12</strain>
    </source>
</reference>
<comment type="caution">
    <text evidence="1">The sequence shown here is derived from an EMBL/GenBank/DDBJ whole genome shotgun (WGS) entry which is preliminary data.</text>
</comment>
<dbReference type="EMBL" id="NXGX01000002">
    <property type="protein sequence ID" value="PKR59415.1"/>
    <property type="molecule type" value="Genomic_DNA"/>
</dbReference>
<gene>
    <name evidence="1" type="ORF">COO92_05090</name>
</gene>
<keyword evidence="2" id="KW-1185">Reference proteome</keyword>
<dbReference type="RefSeq" id="WP_101300426.1">
    <property type="nucleotide sequence ID" value="NZ_NXGX01000002.1"/>
</dbReference>
<dbReference type="AlphaFoldDB" id="A0A2N3L9B7"/>
<name>A0A2N3L9B7_9PROT</name>
<evidence type="ECO:0000313" key="1">
    <source>
        <dbReference type="EMBL" id="PKR59415.1"/>
    </source>
</evidence>
<organism evidence="1 2">
    <name type="scientific">Thalassospira lohafexi</name>
    <dbReference type="NCBI Taxonomy" id="744227"/>
    <lineage>
        <taxon>Bacteria</taxon>
        <taxon>Pseudomonadati</taxon>
        <taxon>Pseudomonadota</taxon>
        <taxon>Alphaproteobacteria</taxon>
        <taxon>Rhodospirillales</taxon>
        <taxon>Thalassospiraceae</taxon>
        <taxon>Thalassospira</taxon>
    </lineage>
</organism>
<sequence length="290" mass="33010">MTTPQKLTLEDITARAEDEQISPVNFKQVKLTKKYLLPRIKELHNDMLLLRQQYDQSFDVSLSKGGKSYPEGFCQEITLGVKSLLEQKVGSATSPGLVALRDFVSNGGLAKRVWGNLRNQYFQNAFQFGSLYVDVSNDTVDIRKDKVEILPLSKARMFPINDYDGYADLAEKYWKGQVYPNRVLPDLAVMFPLFLITPDGNIGLHTNYQTILYRNMQHDFALSEKFLFRNKCKTLDLPTPYHEKLVAECGACVTPASDAELHSYFDNARETSLRFDVTRCQGMLDRAIAV</sequence>
<dbReference type="Proteomes" id="UP000233332">
    <property type="component" value="Unassembled WGS sequence"/>
</dbReference>
<accession>A0A2N3L9B7</accession>
<protein>
    <submittedName>
        <fullName evidence="1">Uncharacterized protein</fullName>
    </submittedName>
</protein>
<proteinExistence type="predicted"/>
<evidence type="ECO:0000313" key="2">
    <source>
        <dbReference type="Proteomes" id="UP000233332"/>
    </source>
</evidence>